<evidence type="ECO:0000313" key="7">
    <source>
        <dbReference type="EMBL" id="GAF80190.1"/>
    </source>
</evidence>
<dbReference type="FunFam" id="3.30.420.100:FF:000001">
    <property type="entry name" value="50S ribosomal protein L18"/>
    <property type="match status" value="1"/>
</dbReference>
<proteinExistence type="inferred from homology"/>
<keyword evidence="2" id="KW-0699">rRNA-binding</keyword>
<dbReference type="GO" id="GO:0003735">
    <property type="term" value="F:structural constituent of ribosome"/>
    <property type="evidence" value="ECO:0007669"/>
    <property type="project" value="InterPro"/>
</dbReference>
<evidence type="ECO:0000256" key="2">
    <source>
        <dbReference type="ARBA" id="ARBA00022730"/>
    </source>
</evidence>
<dbReference type="InterPro" id="IPR005484">
    <property type="entry name" value="Ribosomal_uL18_bac/plant/anim"/>
</dbReference>
<dbReference type="GO" id="GO:0006412">
    <property type="term" value="P:translation"/>
    <property type="evidence" value="ECO:0007669"/>
    <property type="project" value="InterPro"/>
</dbReference>
<evidence type="ECO:0008006" key="8">
    <source>
        <dbReference type="Google" id="ProtNLM"/>
    </source>
</evidence>
<dbReference type="GO" id="GO:0022625">
    <property type="term" value="C:cytosolic large ribosomal subunit"/>
    <property type="evidence" value="ECO:0007669"/>
    <property type="project" value="TreeGrafter"/>
</dbReference>
<comment type="similarity">
    <text evidence="1">Belongs to the universal ribosomal protein uL18 family.</text>
</comment>
<accession>X0TVP4</accession>
<dbReference type="SUPFAM" id="SSF53137">
    <property type="entry name" value="Translational machinery components"/>
    <property type="match status" value="1"/>
</dbReference>
<dbReference type="Pfam" id="PF00861">
    <property type="entry name" value="Ribosomal_L18p"/>
    <property type="match status" value="1"/>
</dbReference>
<dbReference type="HAMAP" id="MF_01337_B">
    <property type="entry name" value="Ribosomal_uL18_B"/>
    <property type="match status" value="1"/>
</dbReference>
<reference evidence="7" key="1">
    <citation type="journal article" date="2014" name="Front. Microbiol.">
        <title>High frequency of phylogenetically diverse reductive dehalogenase-homologous genes in deep subseafloor sedimentary metagenomes.</title>
        <authorList>
            <person name="Kawai M."/>
            <person name="Futagami T."/>
            <person name="Toyoda A."/>
            <person name="Takaki Y."/>
            <person name="Nishi S."/>
            <person name="Hori S."/>
            <person name="Arai W."/>
            <person name="Tsubouchi T."/>
            <person name="Morono Y."/>
            <person name="Uchiyama I."/>
            <person name="Ito T."/>
            <person name="Fujiyama A."/>
            <person name="Inagaki F."/>
            <person name="Takami H."/>
        </authorList>
    </citation>
    <scope>NUCLEOTIDE SEQUENCE</scope>
    <source>
        <strain evidence="7">Expedition CK06-06</strain>
    </source>
</reference>
<dbReference type="InterPro" id="IPR004389">
    <property type="entry name" value="Ribosomal_uL18_bac-type"/>
</dbReference>
<feature type="region of interest" description="Disordered" evidence="6">
    <location>
        <begin position="58"/>
        <end position="77"/>
    </location>
</feature>
<evidence type="ECO:0000256" key="6">
    <source>
        <dbReference type="SAM" id="MobiDB-lite"/>
    </source>
</evidence>
<keyword evidence="3" id="KW-0694">RNA-binding</keyword>
<comment type="caution">
    <text evidence="7">The sequence shown here is derived from an EMBL/GenBank/DDBJ whole genome shotgun (WGS) entry which is preliminary data.</text>
</comment>
<dbReference type="Gene3D" id="3.30.420.100">
    <property type="match status" value="1"/>
</dbReference>
<evidence type="ECO:0000256" key="1">
    <source>
        <dbReference type="ARBA" id="ARBA00007116"/>
    </source>
</evidence>
<keyword evidence="5" id="KW-0687">Ribonucleoprotein</keyword>
<feature type="compositionally biased region" description="Basic and acidic residues" evidence="6">
    <location>
        <begin position="68"/>
        <end position="77"/>
    </location>
</feature>
<sequence>MSDKQLKRRRRHKRVRSIVKGTAKVPRLCVFRSNKHIYAQLIDDEKGKTFISASDLDLGKSQPKAGRPRAEKTKPKKELTGKAVIAYRVGQILAQKAIEKKLEKIVFDRGGYKYHGRIKALADGAREAGLKF</sequence>
<protein>
    <recommendedName>
        <fullName evidence="8">50S ribosomal protein L18</fullName>
    </recommendedName>
</protein>
<dbReference type="NCBIfam" id="TIGR00060">
    <property type="entry name" value="L18_bact"/>
    <property type="match status" value="1"/>
</dbReference>
<dbReference type="PANTHER" id="PTHR12899">
    <property type="entry name" value="39S RIBOSOMAL PROTEIN L18, MITOCHONDRIAL"/>
    <property type="match status" value="1"/>
</dbReference>
<keyword evidence="4" id="KW-0689">Ribosomal protein</keyword>
<dbReference type="EMBL" id="BARS01002039">
    <property type="protein sequence ID" value="GAF80190.1"/>
    <property type="molecule type" value="Genomic_DNA"/>
</dbReference>
<evidence type="ECO:0000256" key="3">
    <source>
        <dbReference type="ARBA" id="ARBA00022884"/>
    </source>
</evidence>
<dbReference type="CDD" id="cd00432">
    <property type="entry name" value="Ribosomal_L18_L5e"/>
    <property type="match status" value="1"/>
</dbReference>
<evidence type="ECO:0000256" key="4">
    <source>
        <dbReference type="ARBA" id="ARBA00022980"/>
    </source>
</evidence>
<gene>
    <name evidence="7" type="ORF">S01H1_03794</name>
</gene>
<dbReference type="AlphaFoldDB" id="X0TVP4"/>
<organism evidence="7">
    <name type="scientific">marine sediment metagenome</name>
    <dbReference type="NCBI Taxonomy" id="412755"/>
    <lineage>
        <taxon>unclassified sequences</taxon>
        <taxon>metagenomes</taxon>
        <taxon>ecological metagenomes</taxon>
    </lineage>
</organism>
<dbReference type="GO" id="GO:0008097">
    <property type="term" value="F:5S rRNA binding"/>
    <property type="evidence" value="ECO:0007669"/>
    <property type="project" value="TreeGrafter"/>
</dbReference>
<name>X0TVP4_9ZZZZ</name>
<evidence type="ECO:0000256" key="5">
    <source>
        <dbReference type="ARBA" id="ARBA00023274"/>
    </source>
</evidence>
<dbReference type="InterPro" id="IPR057268">
    <property type="entry name" value="Ribosomal_L18"/>
</dbReference>
<dbReference type="PANTHER" id="PTHR12899:SF3">
    <property type="entry name" value="LARGE RIBOSOMAL SUBUNIT PROTEIN UL18M"/>
    <property type="match status" value="1"/>
</dbReference>